<reference evidence="1 2" key="1">
    <citation type="submission" date="2018-10" db="EMBL/GenBank/DDBJ databases">
        <title>Sequencing the genomes of 1000 actinobacteria strains.</title>
        <authorList>
            <person name="Klenk H.-P."/>
        </authorList>
    </citation>
    <scope>NUCLEOTIDE SEQUENCE [LARGE SCALE GENOMIC DNA]</scope>
    <source>
        <strain evidence="1 2">DSM 43800</strain>
    </source>
</reference>
<dbReference type="Proteomes" id="UP000282084">
    <property type="component" value="Unassembled WGS sequence"/>
</dbReference>
<comment type="caution">
    <text evidence="1">The sequence shown here is derived from an EMBL/GenBank/DDBJ whole genome shotgun (WGS) entry which is preliminary data.</text>
</comment>
<name>A0A495VZ85_9PSEU</name>
<evidence type="ECO:0000313" key="2">
    <source>
        <dbReference type="Proteomes" id="UP000282084"/>
    </source>
</evidence>
<dbReference type="EMBL" id="RBXO01000001">
    <property type="protein sequence ID" value="RKT54180.1"/>
    <property type="molecule type" value="Genomic_DNA"/>
</dbReference>
<evidence type="ECO:0000313" key="1">
    <source>
        <dbReference type="EMBL" id="RKT54180.1"/>
    </source>
</evidence>
<organism evidence="1 2">
    <name type="scientific">Saccharothrix australiensis</name>
    <dbReference type="NCBI Taxonomy" id="2072"/>
    <lineage>
        <taxon>Bacteria</taxon>
        <taxon>Bacillati</taxon>
        <taxon>Actinomycetota</taxon>
        <taxon>Actinomycetes</taxon>
        <taxon>Pseudonocardiales</taxon>
        <taxon>Pseudonocardiaceae</taxon>
        <taxon>Saccharothrix</taxon>
    </lineage>
</organism>
<accession>A0A495VZ85</accession>
<keyword evidence="2" id="KW-1185">Reference proteome</keyword>
<dbReference type="InterPro" id="IPR011990">
    <property type="entry name" value="TPR-like_helical_dom_sf"/>
</dbReference>
<gene>
    <name evidence="1" type="ORF">C8E97_2794</name>
</gene>
<protein>
    <submittedName>
        <fullName evidence="1">Uncharacterized protein</fullName>
    </submittedName>
</protein>
<dbReference type="Gene3D" id="1.25.40.10">
    <property type="entry name" value="Tetratricopeptide repeat domain"/>
    <property type="match status" value="1"/>
</dbReference>
<proteinExistence type="predicted"/>
<dbReference type="AlphaFoldDB" id="A0A495VZ85"/>
<sequence length="1099" mass="120571">MHEQRSGHCWSVRLIRPTLSGDAAQRDHEHVVWGNEVSGPVSGPVVQAGVVVGGVHVGSARPVRSAYLFQVRALAPESLVGREEELSLLEAFCTSESTAEGYLWWRADAWSGKSALLSWFVLHPPEGVRPVSFFVTSRLPGQNDRRGFVDNVLDQLHDLAGLPPRTDLTDGTREPHLRRLLADVANRVHRRGEHFVLVVDGLDEDRGLDGSPDAHSIAALLPRHGVRVVVAGRPDPGLPDDVPVDHPLRTRARVERLSPSPEAIAVRDAMTRDLKRLLRGTQLQQDLLGFVTAAGGGLSAHDLVELTGASSWQVEDELRSTVGRSFTHRPGDPPVHLLAHEQLHVLAVEMLGSRLRPYHERLHDWASTYRLRGWPPDTPRYLLQGHAATLAATGDRQRLLEHVTDPRRHEVAYTVLGHHQGSLGEIEVAQAVFLDGEDPDLPALARLAVHRNSLQESGAWIPERLPEAQAVVGRRERSEELIMLISDPVVRTRALVGTATALHRAGDAGHAAGLLDKAEALISAFNQYWGEWLHRELADAAAKIQDHDRVRRVVGNLSNAVDKAHVYASVTQVALSVSDREHAEQWYHEAERAFASRPERPTFFGKADAKENALVYATMAAAAASLGHRQRAAELADMATDPDKTYELRTREAVAAVVTKLGQGGFIDTALAFAAARADDEEREDALSHITWALAGDGKLDEAEALARTAEGARYRCARLAAVAIAAGRHGETGRARRLIAETEAALPDVPAGALRRSVVRMTAVATAEAGQHDKAEALAFSRILPEKDFSGVLAVAMALCRRAETDRAERLVDAIEEAARSTSTDIDERVLLRWIDVLTDFGDLDRAEPLAHSLKDSDLRAAAWQRLAEGFACVGDLHRFEDALGRVTRPAWQRRPRMEMIRVLLARGDEADAVRLARAATVTTQRATALDFIAGATRDKELLDEAIALATGSDDLEERAAMLRPMLRTAADMGDRPTAEQLLRTLHTTQDHMNTRARRAGERATSLALPERVRTLTEVAERIGNPSGLEPRDERTPVVRSGAPPLWAGSSPLPFRVQYARALTIGRWIDVVHRVVELAPDTYRAIVEELDRLGRDGT</sequence>